<proteinExistence type="predicted"/>
<feature type="coiled-coil region" evidence="10">
    <location>
        <begin position="940"/>
        <end position="971"/>
    </location>
</feature>
<evidence type="ECO:0000256" key="12">
    <source>
        <dbReference type="SAM" id="SignalP"/>
    </source>
</evidence>
<keyword evidence="8" id="KW-0206">Cytoskeleton</keyword>
<evidence type="ECO:0000256" key="7">
    <source>
        <dbReference type="ARBA" id="ARBA00023136"/>
    </source>
</evidence>
<sequence length="1348" mass="149601">MRGFVAPLLAPLGALLLSVAGALPPRPQRAPGALRRCEDDAGIPRRAWWRSAGREEAREAREARDAASTRSSRPREVDLLLPGPRVGAVRRESDQHRHFQECSTERQNAVPGCDSGRIVTEGCPLYSSASEDPWSHSLFSLIHSFAGAGRTRSRRSSVVQQSSSLVKSSMFGLTFHKCAQVEAGQEFPRVTVHLQVNNTGSPGAHLTQLSIRDKVLGLTLLENCGKVVESGFLTFTLDSLPAGSLYAVKYTAIVQGRGDATLELPAYLTFTNASQNDVNLFGPLVSSLTLKINSTEKIYPNHGVHFAGFMAAFVPVLSLGLLLFRKMGTADGRNPLQQRKSRNVANGDADPEYAVCDIGEMAKEEAAFEDKMVDIMVLEDPQNMHQALDNLDMSNLLRAAASLESVRVQIHKDLVAALLRGPRLHGLLSVQAERRLLGVLHGQLMGMEGKLKEEHVARVTTLAARCNLETREEMEAEHRREAAQKAKAERLFQQASQQAVLECSVLLDKLHKLDQNRLQRDLLARHEEASAQVQRRVVVQRRAELHKIFAEELEEAVRMGEMERAVASGLLHAYFTCQDQLEEVLDAFLGSQRSVLAERHAQRQFLVHSLQSLKGLMLDVFSKTSARMDSWFQELRREAGAEEDQVEPVLDKAQKELLLARQGLEEALTRERNAMHSHLVKRRRSLIANKLQEHKQQQKELSAVARAWDGGAHLGSYLQRWRGLLISQCLELGELINNLDEEAAADIRKVTMRVIHGAVAEVKAILPAAAAALLGPVASRFLPQREPVGGALAEAQERLHREGKAAQHTLRATRDGLQRLLEQELYEQQTLRGRARDFFGSLCTSQLTLSEEELLRLKLAFQSCLSRMDRCLVLPRAQSRCRLQAALSQWRKEQLEREQNVEKRPPPGGGPADGTAEPDPDPSPILAFRTQVEAQIRLYEQEKETESTAAKKVLEELRLEREEELQAQEESLAVQAAALHFHRAEKWARALETHGALLSLQALLVDELCCNGMLGAPGLAQIIHGHCQGLESAELLLQREREEWETLVRGHAGSGAPAASDYDGNKGKEVEEDAMFHVDQDCRITGALQGALRKCEQVTRVIAKRLRDEDERSQVMEDLREQLELKGLYTHLDQELEFAAALAKQSQASAGTIGETLRLLLPTSSEADVLSLVDTLCPRQAAAAADGDKGWGDGTRVSLVAKLREDIVRSNVVTSSARAEEKERALKKRRSLLEKLFPVSETSRKRRSVLEGEGHVQEAARPAAARLDPLLGCGPWESSEQGAGQEREPAAPWDRSAEARGALHPGEKVFIFRSRMEPSTASDGEQARRRRKKKNFLNFKRAAVVPQQ</sequence>
<dbReference type="Pfam" id="PF12297">
    <property type="entry name" value="EVC2_like"/>
    <property type="match status" value="1"/>
</dbReference>
<reference evidence="13" key="2">
    <citation type="submission" date="2025-08" db="UniProtKB">
        <authorList>
            <consortium name="Ensembl"/>
        </authorList>
    </citation>
    <scope>IDENTIFICATION</scope>
</reference>
<feature type="compositionally biased region" description="Basic and acidic residues" evidence="11">
    <location>
        <begin position="894"/>
        <end position="905"/>
    </location>
</feature>
<protein>
    <submittedName>
        <fullName evidence="13">EvC ciliary complex subunit 2</fullName>
    </submittedName>
</protein>
<evidence type="ECO:0000256" key="10">
    <source>
        <dbReference type="SAM" id="Coils"/>
    </source>
</evidence>
<dbReference type="PANTHER" id="PTHR16795">
    <property type="entry name" value="LIMBIN/ELLIS-VAN CREVELD PROTEIN"/>
    <property type="match status" value="1"/>
</dbReference>
<evidence type="ECO:0000256" key="3">
    <source>
        <dbReference type="ARBA" id="ARBA00022475"/>
    </source>
</evidence>
<dbReference type="GO" id="GO:0098797">
    <property type="term" value="C:plasma membrane protein complex"/>
    <property type="evidence" value="ECO:0007669"/>
    <property type="project" value="TreeGrafter"/>
</dbReference>
<keyword evidence="7" id="KW-0472">Membrane</keyword>
<evidence type="ECO:0000256" key="6">
    <source>
        <dbReference type="ARBA" id="ARBA00022989"/>
    </source>
</evidence>
<dbReference type="InterPro" id="IPR022076">
    <property type="entry name" value="Limbin"/>
</dbReference>
<evidence type="ECO:0000256" key="2">
    <source>
        <dbReference type="ARBA" id="ARBA00004162"/>
    </source>
</evidence>
<keyword evidence="10" id="KW-0175">Coiled coil</keyword>
<gene>
    <name evidence="13" type="primary">EVC2</name>
</gene>
<feature type="region of interest" description="Disordered" evidence="11">
    <location>
        <begin position="1244"/>
        <end position="1263"/>
    </location>
</feature>
<dbReference type="GeneTree" id="ENSGT00940000154127"/>
<evidence type="ECO:0000256" key="5">
    <source>
        <dbReference type="ARBA" id="ARBA00022692"/>
    </source>
</evidence>
<name>A0A8C9UZA5_SCLFO</name>
<feature type="signal peptide" evidence="12">
    <location>
        <begin position="1"/>
        <end position="22"/>
    </location>
</feature>
<dbReference type="InterPro" id="IPR026501">
    <property type="entry name" value="Limbin/EVC"/>
</dbReference>
<keyword evidence="4" id="KW-0963">Cytoplasm</keyword>
<dbReference type="GO" id="GO:0060170">
    <property type="term" value="C:ciliary membrane"/>
    <property type="evidence" value="ECO:0007669"/>
    <property type="project" value="TreeGrafter"/>
</dbReference>
<feature type="chain" id="PRO_5034435260" evidence="12">
    <location>
        <begin position="23"/>
        <end position="1348"/>
    </location>
</feature>
<feature type="region of interest" description="Disordered" evidence="11">
    <location>
        <begin position="1269"/>
        <end position="1348"/>
    </location>
</feature>
<reference evidence="13 14" key="1">
    <citation type="submission" date="2019-04" db="EMBL/GenBank/DDBJ databases">
        <authorList>
            <consortium name="Wellcome Sanger Institute Data Sharing"/>
        </authorList>
    </citation>
    <scope>NUCLEOTIDE SEQUENCE [LARGE SCALE GENOMIC DNA]</scope>
</reference>
<evidence type="ECO:0000313" key="13">
    <source>
        <dbReference type="Ensembl" id="ENSSFOP00015008277.2"/>
    </source>
</evidence>
<keyword evidence="9" id="KW-0966">Cell projection</keyword>
<reference evidence="13" key="3">
    <citation type="submission" date="2025-09" db="UniProtKB">
        <authorList>
            <consortium name="Ensembl"/>
        </authorList>
    </citation>
    <scope>IDENTIFICATION</scope>
</reference>
<dbReference type="GO" id="GO:0007224">
    <property type="term" value="P:smoothened signaling pathway"/>
    <property type="evidence" value="ECO:0007669"/>
    <property type="project" value="InterPro"/>
</dbReference>
<dbReference type="PANTHER" id="PTHR16795:SF14">
    <property type="entry name" value="LIMBIN"/>
    <property type="match status" value="1"/>
</dbReference>
<feature type="compositionally biased region" description="Basic and acidic residues" evidence="11">
    <location>
        <begin position="1248"/>
        <end position="1258"/>
    </location>
</feature>
<keyword evidence="6" id="KW-1133">Transmembrane helix</keyword>
<evidence type="ECO:0000256" key="1">
    <source>
        <dbReference type="ARBA" id="ARBA00004120"/>
    </source>
</evidence>
<evidence type="ECO:0000256" key="4">
    <source>
        <dbReference type="ARBA" id="ARBA00022490"/>
    </source>
</evidence>
<keyword evidence="5" id="KW-0812">Transmembrane</keyword>
<keyword evidence="3" id="KW-1003">Cell membrane</keyword>
<dbReference type="OrthoDB" id="8852462at2759"/>
<dbReference type="Ensembl" id="ENSSFOT00015008394.2">
    <property type="protein sequence ID" value="ENSSFOP00015008277.2"/>
    <property type="gene ID" value="ENSSFOG00015005412.2"/>
</dbReference>
<keyword evidence="12" id="KW-0732">Signal</keyword>
<evidence type="ECO:0000256" key="11">
    <source>
        <dbReference type="SAM" id="MobiDB-lite"/>
    </source>
</evidence>
<dbReference type="Proteomes" id="UP000694397">
    <property type="component" value="Chromosome 11"/>
</dbReference>
<organism evidence="13 14">
    <name type="scientific">Scleropages formosus</name>
    <name type="common">Asian bonytongue</name>
    <name type="synonym">Osteoglossum formosum</name>
    <dbReference type="NCBI Taxonomy" id="113540"/>
    <lineage>
        <taxon>Eukaryota</taxon>
        <taxon>Metazoa</taxon>
        <taxon>Chordata</taxon>
        <taxon>Craniata</taxon>
        <taxon>Vertebrata</taxon>
        <taxon>Euteleostomi</taxon>
        <taxon>Actinopterygii</taxon>
        <taxon>Neopterygii</taxon>
        <taxon>Teleostei</taxon>
        <taxon>Osteoglossocephala</taxon>
        <taxon>Osteoglossomorpha</taxon>
        <taxon>Osteoglossiformes</taxon>
        <taxon>Osteoglossidae</taxon>
        <taxon>Scleropages</taxon>
    </lineage>
</organism>
<evidence type="ECO:0000256" key="8">
    <source>
        <dbReference type="ARBA" id="ARBA00023212"/>
    </source>
</evidence>
<accession>A0A8C9UZA5</accession>
<keyword evidence="14" id="KW-1185">Reference proteome</keyword>
<feature type="region of interest" description="Disordered" evidence="11">
    <location>
        <begin position="894"/>
        <end position="925"/>
    </location>
</feature>
<evidence type="ECO:0000313" key="14">
    <source>
        <dbReference type="Proteomes" id="UP000694397"/>
    </source>
</evidence>
<comment type="subcellular location">
    <subcellularLocation>
        <location evidence="2">Cell membrane</location>
        <topology evidence="2">Single-pass membrane protein</topology>
    </subcellularLocation>
    <subcellularLocation>
        <location evidence="1">Cytoplasm</location>
        <location evidence="1">Cytoskeleton</location>
        <location evidence="1">Cilium basal body</location>
    </subcellularLocation>
</comment>
<evidence type="ECO:0000256" key="9">
    <source>
        <dbReference type="ARBA" id="ARBA00023273"/>
    </source>
</evidence>